<dbReference type="GO" id="GO:0008252">
    <property type="term" value="F:nucleotidase activity"/>
    <property type="evidence" value="ECO:0007669"/>
    <property type="project" value="TreeGrafter"/>
</dbReference>
<dbReference type="SFLD" id="SFLDG01129">
    <property type="entry name" value="C1.5:_HAD__Beta-PGM__Phosphata"/>
    <property type="match status" value="1"/>
</dbReference>
<gene>
    <name evidence="1" type="ORF">MOBT1_003183</name>
</gene>
<name>A0AAF0IUF1_9BASI</name>
<evidence type="ECO:0000313" key="1">
    <source>
        <dbReference type="EMBL" id="WFD04473.1"/>
    </source>
</evidence>
<proteinExistence type="predicted"/>
<dbReference type="InterPro" id="IPR036412">
    <property type="entry name" value="HAD-like_sf"/>
</dbReference>
<dbReference type="InterPro" id="IPR023214">
    <property type="entry name" value="HAD_sf"/>
</dbReference>
<dbReference type="NCBIfam" id="TIGR01509">
    <property type="entry name" value="HAD-SF-IA-v3"/>
    <property type="match status" value="1"/>
</dbReference>
<dbReference type="GO" id="GO:0009166">
    <property type="term" value="P:nucleotide catabolic process"/>
    <property type="evidence" value="ECO:0007669"/>
    <property type="project" value="TreeGrafter"/>
</dbReference>
<dbReference type="PANTHER" id="PTHR47438">
    <property type="entry name" value="PHOSPHATE METABOLISM PROTEIN 8-RELATED"/>
    <property type="match status" value="1"/>
</dbReference>
<dbReference type="Proteomes" id="UP001214603">
    <property type="component" value="Chromosome 8"/>
</dbReference>
<dbReference type="EMBL" id="CP119941">
    <property type="protein sequence ID" value="WFD04473.1"/>
    <property type="molecule type" value="Genomic_DNA"/>
</dbReference>
<dbReference type="AlphaFoldDB" id="A0AAF0IUF1"/>
<protein>
    <recommendedName>
        <fullName evidence="3">Suppressor of disruption of TFIIS</fullName>
    </recommendedName>
</protein>
<dbReference type="Pfam" id="PF00702">
    <property type="entry name" value="Hydrolase"/>
    <property type="match status" value="1"/>
</dbReference>
<dbReference type="SUPFAM" id="SSF56784">
    <property type="entry name" value="HAD-like"/>
    <property type="match status" value="1"/>
</dbReference>
<dbReference type="InterPro" id="IPR006439">
    <property type="entry name" value="HAD-SF_hydro_IA"/>
</dbReference>
<sequence>MSPAPGLDRPWREYVGFVPLAAFEDARDAEAVLWLDIDNTLYSQVETRIPELMADRIRDYFRGLGLSEKDAEELHTHYYKEYGLAIRGLVKHHTIDPMDYDEKCDGSLPLEQVLRPDAALRALLERIDRRRMRVYALTNAYKTHAQRVLKLLELDTLVQGVVYCDYNLQDFSCKPEATFYRAAEAAVHTPPGMPTYFVDDSMSNILAARALGWEWCVFFDELHPTDAPHTQPNGVVRVSSLLQLPRVWPRVFS</sequence>
<dbReference type="InterPro" id="IPR010237">
    <property type="entry name" value="Pyr-5-nucltdase"/>
</dbReference>
<evidence type="ECO:0008006" key="3">
    <source>
        <dbReference type="Google" id="ProtNLM"/>
    </source>
</evidence>
<accession>A0AAF0IUF1</accession>
<dbReference type="SFLD" id="SFLDS00003">
    <property type="entry name" value="Haloacid_Dehalogenase"/>
    <property type="match status" value="1"/>
</dbReference>
<reference evidence="1" key="1">
    <citation type="submission" date="2023-03" db="EMBL/GenBank/DDBJ databases">
        <title>Mating type loci evolution in Malassezia.</title>
        <authorList>
            <person name="Coelho M.A."/>
        </authorList>
    </citation>
    <scope>NUCLEOTIDE SEQUENCE</scope>
    <source>
        <strain evidence="1">CBS 7876</strain>
    </source>
</reference>
<organism evidence="1 2">
    <name type="scientific">Malassezia obtusa</name>
    <dbReference type="NCBI Taxonomy" id="76774"/>
    <lineage>
        <taxon>Eukaryota</taxon>
        <taxon>Fungi</taxon>
        <taxon>Dikarya</taxon>
        <taxon>Basidiomycota</taxon>
        <taxon>Ustilaginomycotina</taxon>
        <taxon>Malasseziomycetes</taxon>
        <taxon>Malasseziales</taxon>
        <taxon>Malasseziaceae</taxon>
        <taxon>Malassezia</taxon>
    </lineage>
</organism>
<dbReference type="SFLD" id="SFLDG01132">
    <property type="entry name" value="C1.5.3:_5'-Nucleotidase_Like"/>
    <property type="match status" value="1"/>
</dbReference>
<dbReference type="GO" id="GO:0006206">
    <property type="term" value="P:pyrimidine nucleobase metabolic process"/>
    <property type="evidence" value="ECO:0007669"/>
    <property type="project" value="TreeGrafter"/>
</dbReference>
<dbReference type="Gene3D" id="1.10.150.450">
    <property type="match status" value="1"/>
</dbReference>
<keyword evidence="2" id="KW-1185">Reference proteome</keyword>
<dbReference type="InterPro" id="IPR052791">
    <property type="entry name" value="SSM1_domain"/>
</dbReference>
<dbReference type="Gene3D" id="3.40.50.1000">
    <property type="entry name" value="HAD superfamily/HAD-like"/>
    <property type="match status" value="1"/>
</dbReference>
<dbReference type="NCBIfam" id="TIGR01993">
    <property type="entry name" value="Pyr-5-nucltdase"/>
    <property type="match status" value="1"/>
</dbReference>
<dbReference type="PANTHER" id="PTHR47438:SF1">
    <property type="entry name" value="PHOSPHATE METABOLISM PROTEIN 8-RELATED"/>
    <property type="match status" value="1"/>
</dbReference>
<evidence type="ECO:0000313" key="2">
    <source>
        <dbReference type="Proteomes" id="UP001214603"/>
    </source>
</evidence>